<comment type="similarity">
    <text evidence="1">Belongs to the peptidase S51 family.</text>
</comment>
<gene>
    <name evidence="5" type="primary">pepE</name>
    <name evidence="5" type="ordered locus">AM1_0788</name>
</gene>
<reference evidence="5 6" key="1">
    <citation type="journal article" date="2008" name="Proc. Natl. Acad. Sci. U.S.A.">
        <title>Niche adaptation and genome expansion in the chlorophyll d-producing cyanobacterium Acaryochloris marina.</title>
        <authorList>
            <person name="Swingley W.D."/>
            <person name="Chen M."/>
            <person name="Cheung P.C."/>
            <person name="Conrad A.L."/>
            <person name="Dejesa L.C."/>
            <person name="Hao J."/>
            <person name="Honchak B.M."/>
            <person name="Karbach L.E."/>
            <person name="Kurdoglu A."/>
            <person name="Lahiri S."/>
            <person name="Mastrian S.D."/>
            <person name="Miyashita H."/>
            <person name="Page L."/>
            <person name="Ramakrishna P."/>
            <person name="Satoh S."/>
            <person name="Sattley W.M."/>
            <person name="Shimada Y."/>
            <person name="Taylor H.L."/>
            <person name="Tomo T."/>
            <person name="Tsuchiya T."/>
            <person name="Wang Z.T."/>
            <person name="Raymond J."/>
            <person name="Mimuro M."/>
            <person name="Blankenship R.E."/>
            <person name="Touchman J.W."/>
        </authorList>
    </citation>
    <scope>NUCLEOTIDE SEQUENCE [LARGE SCALE GENOMIC DNA]</scope>
    <source>
        <strain evidence="6">MBIC 11017</strain>
    </source>
</reference>
<keyword evidence="4" id="KW-0720">Serine protease</keyword>
<dbReference type="KEGG" id="amr:AM1_0788"/>
<sequence length="235" mass="25050">MTKGQIIAIGGGGFSEGSEPGLDSYVLEQSEANIPKVGFIGTASGDAERYLLKFYSRFSQLNCTPSHLPLFRRTPNLTDWIMAQDIIFVGGGNTFSMLAVWQAWELAPLLKEAAAQGTILSGISAGANCWFESCLTDAKADEFGPLQCLNFLSGSCCPHYSSEIGRQKTFEHLIETEALPPGIAIDDGAAAYFMDGQLIRIISGTDGAAVYSVSPTPTGVTSNRIKGIEVVNLAI</sequence>
<protein>
    <submittedName>
        <fullName evidence="5">Peptidase E</fullName>
    </submittedName>
</protein>
<dbReference type="EMBL" id="CP000828">
    <property type="protein sequence ID" value="ABW25832.1"/>
    <property type="molecule type" value="Genomic_DNA"/>
</dbReference>
<dbReference type="eggNOG" id="COG3340">
    <property type="taxonomic scope" value="Bacteria"/>
</dbReference>
<keyword evidence="3" id="KW-0378">Hydrolase</keyword>
<dbReference type="PANTHER" id="PTHR20842">
    <property type="entry name" value="PROTEASE S51 ALPHA-ASPARTYL DIPEPTIDASE"/>
    <property type="match status" value="1"/>
</dbReference>
<keyword evidence="2" id="KW-0645">Protease</keyword>
<dbReference type="GO" id="GO:0008236">
    <property type="term" value="F:serine-type peptidase activity"/>
    <property type="evidence" value="ECO:0007669"/>
    <property type="project" value="UniProtKB-KW"/>
</dbReference>
<dbReference type="InterPro" id="IPR029062">
    <property type="entry name" value="Class_I_gatase-like"/>
</dbReference>
<keyword evidence="6" id="KW-1185">Reference proteome</keyword>
<dbReference type="Gene3D" id="3.40.50.880">
    <property type="match status" value="1"/>
</dbReference>
<proteinExistence type="inferred from homology"/>
<dbReference type="STRING" id="329726.AM1_0788"/>
<dbReference type="OrthoDB" id="9778515at2"/>
<dbReference type="InterPro" id="IPR005320">
    <property type="entry name" value="Peptidase_S51"/>
</dbReference>
<evidence type="ECO:0000256" key="3">
    <source>
        <dbReference type="ARBA" id="ARBA00022801"/>
    </source>
</evidence>
<dbReference type="SUPFAM" id="SSF52317">
    <property type="entry name" value="Class I glutamine amidotransferase-like"/>
    <property type="match status" value="1"/>
</dbReference>
<dbReference type="Proteomes" id="UP000000268">
    <property type="component" value="Chromosome"/>
</dbReference>
<dbReference type="GO" id="GO:0006508">
    <property type="term" value="P:proteolysis"/>
    <property type="evidence" value="ECO:0007669"/>
    <property type="project" value="UniProtKB-KW"/>
</dbReference>
<dbReference type="CDD" id="cd03146">
    <property type="entry name" value="GAT1_Peptidase_E"/>
    <property type="match status" value="1"/>
</dbReference>
<evidence type="ECO:0000256" key="4">
    <source>
        <dbReference type="ARBA" id="ARBA00022825"/>
    </source>
</evidence>
<evidence type="ECO:0000313" key="5">
    <source>
        <dbReference type="EMBL" id="ABW25832.1"/>
    </source>
</evidence>
<evidence type="ECO:0000256" key="1">
    <source>
        <dbReference type="ARBA" id="ARBA00006534"/>
    </source>
</evidence>
<dbReference type="RefSeq" id="WP_012161415.1">
    <property type="nucleotide sequence ID" value="NC_009925.1"/>
</dbReference>
<dbReference type="Pfam" id="PF03575">
    <property type="entry name" value="Peptidase_S51"/>
    <property type="match status" value="1"/>
</dbReference>
<organism evidence="5 6">
    <name type="scientific">Acaryochloris marina (strain MBIC 11017)</name>
    <dbReference type="NCBI Taxonomy" id="329726"/>
    <lineage>
        <taxon>Bacteria</taxon>
        <taxon>Bacillati</taxon>
        <taxon>Cyanobacteriota</taxon>
        <taxon>Cyanophyceae</taxon>
        <taxon>Acaryochloridales</taxon>
        <taxon>Acaryochloridaceae</taxon>
        <taxon>Acaryochloris</taxon>
    </lineage>
</organism>
<dbReference type="PANTHER" id="PTHR20842:SF0">
    <property type="entry name" value="ALPHA-ASPARTYL DIPEPTIDASE"/>
    <property type="match status" value="1"/>
</dbReference>
<accession>B0CFE5</accession>
<name>B0CFE5_ACAM1</name>
<dbReference type="AlphaFoldDB" id="B0CFE5"/>
<dbReference type="HOGENOM" id="CLU_067063_0_0_3"/>
<evidence type="ECO:0000256" key="2">
    <source>
        <dbReference type="ARBA" id="ARBA00022670"/>
    </source>
</evidence>
<evidence type="ECO:0000313" key="6">
    <source>
        <dbReference type="Proteomes" id="UP000000268"/>
    </source>
</evidence>